<proteinExistence type="predicted"/>
<reference evidence="4 5" key="1">
    <citation type="submission" date="2018-01" db="EMBL/GenBank/DDBJ databases">
        <title>Superficieibacter electus gen. nov., sp. nov., an extended-spectrum beta-lactamase possessing member of the Enterobacteriaceae family, isolated from intensive care unit surfaces.</title>
        <authorList>
            <person name="Potter R.F."/>
            <person name="D'Souza A.W."/>
        </authorList>
    </citation>
    <scope>NUCLEOTIDE SEQUENCE [LARGE SCALE GENOMIC DNA]</scope>
    <source>
        <strain evidence="3 5">BP-1</strain>
        <strain evidence="2 4">BP-2</strain>
    </source>
</reference>
<keyword evidence="1" id="KW-0732">Signal</keyword>
<evidence type="ECO:0000256" key="1">
    <source>
        <dbReference type="SAM" id="SignalP"/>
    </source>
</evidence>
<evidence type="ECO:0000313" key="2">
    <source>
        <dbReference type="EMBL" id="POP43433.1"/>
    </source>
</evidence>
<dbReference type="AlphaFoldDB" id="A0A2P5GQY3"/>
<feature type="signal peptide" evidence="1">
    <location>
        <begin position="1"/>
        <end position="21"/>
    </location>
</feature>
<dbReference type="EMBL" id="PQGE01000014">
    <property type="protein sequence ID" value="POP43433.1"/>
    <property type="molecule type" value="Genomic_DNA"/>
</dbReference>
<dbReference type="OrthoDB" id="7284504at2"/>
<evidence type="ECO:0000313" key="4">
    <source>
        <dbReference type="Proteomes" id="UP000237073"/>
    </source>
</evidence>
<feature type="chain" id="PRO_5015187331" evidence="1">
    <location>
        <begin position="22"/>
        <end position="95"/>
    </location>
</feature>
<name>A0A2P5GQY3_9ENTR</name>
<keyword evidence="4" id="KW-1185">Reference proteome</keyword>
<dbReference type="Proteomes" id="UP000237073">
    <property type="component" value="Unassembled WGS sequence"/>
</dbReference>
<accession>A0A2P5GQY3</accession>
<sequence>MVNRYLFCLSLFGCISLSAWGDTPLPGEVQRFIDNAEMCQHFAGEWDPTLPEENKKDIEKGLNEYCPQAEKSLPLLKKKYSDNNDILRLLSSYNI</sequence>
<evidence type="ECO:0000313" key="5">
    <source>
        <dbReference type="Proteomes" id="UP000247005"/>
    </source>
</evidence>
<dbReference type="Proteomes" id="UP000247005">
    <property type="component" value="Unassembled WGS sequence"/>
</dbReference>
<dbReference type="RefSeq" id="WP_103677126.1">
    <property type="nucleotide sequence ID" value="NZ_PQGD01000007.1"/>
</dbReference>
<dbReference type="EMBL" id="PQGD01000007">
    <property type="protein sequence ID" value="POP48948.1"/>
    <property type="molecule type" value="Genomic_DNA"/>
</dbReference>
<protein>
    <submittedName>
        <fullName evidence="3">Uncharacterized protein</fullName>
    </submittedName>
</protein>
<organism evidence="3 5">
    <name type="scientific">Superficieibacter electus</name>
    <dbReference type="NCBI Taxonomy" id="2022662"/>
    <lineage>
        <taxon>Bacteria</taxon>
        <taxon>Pseudomonadati</taxon>
        <taxon>Pseudomonadota</taxon>
        <taxon>Gammaproteobacteria</taxon>
        <taxon>Enterobacterales</taxon>
        <taxon>Enterobacteriaceae</taxon>
        <taxon>Superficieibacter</taxon>
    </lineage>
</organism>
<evidence type="ECO:0000313" key="3">
    <source>
        <dbReference type="EMBL" id="POP48948.1"/>
    </source>
</evidence>
<gene>
    <name evidence="3" type="ORF">CHU32_10165</name>
    <name evidence="2" type="ORF">CHU33_16280</name>
</gene>
<comment type="caution">
    <text evidence="3">The sequence shown here is derived from an EMBL/GenBank/DDBJ whole genome shotgun (WGS) entry which is preliminary data.</text>
</comment>